<dbReference type="SUPFAM" id="SSF54427">
    <property type="entry name" value="NTF2-like"/>
    <property type="match status" value="1"/>
</dbReference>
<dbReference type="AlphaFoldDB" id="A0A5C8UQY2"/>
<proteinExistence type="predicted"/>
<evidence type="ECO:0000313" key="2">
    <source>
        <dbReference type="Proteomes" id="UP000321379"/>
    </source>
</evidence>
<evidence type="ECO:0000313" key="1">
    <source>
        <dbReference type="EMBL" id="TXN30609.1"/>
    </source>
</evidence>
<dbReference type="InterPro" id="IPR032710">
    <property type="entry name" value="NTF2-like_dom_sf"/>
</dbReference>
<sequence length="128" mass="13623">MTDAISPSAPAVLQQYYRVLTAGASAFGDGQGLRALLSDHLDFTGSLAGHISDATDGFRKGVAGFIATVRGITVVREVHDEHGSAVLYDAEMPGGTVRFAEFFTFRDGVIDTLNLHYNGQDYLGKGGR</sequence>
<organism evidence="1 2">
    <name type="scientific">Lacisediminihabitans profunda</name>
    <dbReference type="NCBI Taxonomy" id="2594790"/>
    <lineage>
        <taxon>Bacteria</taxon>
        <taxon>Bacillati</taxon>
        <taxon>Actinomycetota</taxon>
        <taxon>Actinomycetes</taxon>
        <taxon>Micrococcales</taxon>
        <taxon>Microbacteriaceae</taxon>
        <taxon>Lacisediminihabitans</taxon>
    </lineage>
</organism>
<dbReference type="Proteomes" id="UP000321379">
    <property type="component" value="Unassembled WGS sequence"/>
</dbReference>
<dbReference type="Gene3D" id="3.10.450.50">
    <property type="match status" value="1"/>
</dbReference>
<reference evidence="1 2" key="1">
    <citation type="submission" date="2019-08" db="EMBL/GenBank/DDBJ databases">
        <title>Bacterial whole genome sequence for Glaciihabitans sp. CHu50b-6-2.</title>
        <authorList>
            <person name="Jin L."/>
        </authorList>
    </citation>
    <scope>NUCLEOTIDE SEQUENCE [LARGE SCALE GENOMIC DNA]</scope>
    <source>
        <strain evidence="1 2">CHu50b-6-2</strain>
    </source>
</reference>
<accession>A0A5C8UQY2</accession>
<name>A0A5C8UQY2_9MICO</name>
<evidence type="ECO:0008006" key="3">
    <source>
        <dbReference type="Google" id="ProtNLM"/>
    </source>
</evidence>
<dbReference type="RefSeq" id="WP_147783291.1">
    <property type="nucleotide sequence ID" value="NZ_VRMG01000006.1"/>
</dbReference>
<protein>
    <recommendedName>
        <fullName evidence="3">Nuclear transport factor 2 family protein</fullName>
    </recommendedName>
</protein>
<gene>
    <name evidence="1" type="ORF">FVP33_08790</name>
</gene>
<keyword evidence="2" id="KW-1185">Reference proteome</keyword>
<comment type="caution">
    <text evidence="1">The sequence shown here is derived from an EMBL/GenBank/DDBJ whole genome shotgun (WGS) entry which is preliminary data.</text>
</comment>
<dbReference type="EMBL" id="VRMG01000006">
    <property type="protein sequence ID" value="TXN30609.1"/>
    <property type="molecule type" value="Genomic_DNA"/>
</dbReference>